<reference evidence="1 2" key="1">
    <citation type="submission" date="2021-04" db="EMBL/GenBank/DDBJ databases">
        <authorList>
            <person name="De Guttry C."/>
            <person name="Zahm M."/>
            <person name="Klopp C."/>
            <person name="Cabau C."/>
            <person name="Louis A."/>
            <person name="Berthelot C."/>
            <person name="Parey E."/>
            <person name="Roest Crollius H."/>
            <person name="Montfort J."/>
            <person name="Robinson-Rechavi M."/>
            <person name="Bucao C."/>
            <person name="Bouchez O."/>
            <person name="Gislard M."/>
            <person name="Lluch J."/>
            <person name="Milhes M."/>
            <person name="Lampietro C."/>
            <person name="Lopez Roques C."/>
            <person name="Donnadieu C."/>
            <person name="Braasch I."/>
            <person name="Desvignes T."/>
            <person name="Postlethwait J."/>
            <person name="Bobe J."/>
            <person name="Wedekind C."/>
            <person name="Guiguen Y."/>
        </authorList>
    </citation>
    <scope>NUCLEOTIDE SEQUENCE [LARGE SCALE GENOMIC DNA]</scope>
    <source>
        <strain evidence="1">Cs_M1</strain>
        <tissue evidence="1">Blood</tissue>
    </source>
</reference>
<comment type="caution">
    <text evidence="1">The sequence shown here is derived from an EMBL/GenBank/DDBJ whole genome shotgun (WGS) entry which is preliminary data.</text>
</comment>
<sequence>MAPTGYVSGYRGNADEAAAPHSPDLSAQTDALHGRSELDTVGALHGATLADTDAVRLVHFGPMVKLASMQKWPNPQPSWQDTHPHDNWDSLGSLMDYRSRETGLYTKLFSKQLSTRFILTELELGRELGPMAFTH</sequence>
<dbReference type="Proteomes" id="UP001356427">
    <property type="component" value="Unassembled WGS sequence"/>
</dbReference>
<dbReference type="EMBL" id="JAGTTL010000021">
    <property type="protein sequence ID" value="KAK6306397.1"/>
    <property type="molecule type" value="Genomic_DNA"/>
</dbReference>
<evidence type="ECO:0000313" key="1">
    <source>
        <dbReference type="EMBL" id="KAK6306397.1"/>
    </source>
</evidence>
<keyword evidence="2" id="KW-1185">Reference proteome</keyword>
<name>A0AAN8QYI9_9TELE</name>
<accession>A0AAN8QYI9</accession>
<evidence type="ECO:0000313" key="2">
    <source>
        <dbReference type="Proteomes" id="UP001356427"/>
    </source>
</evidence>
<gene>
    <name evidence="1" type="ORF">J4Q44_G00233220</name>
</gene>
<dbReference type="AlphaFoldDB" id="A0AAN8QYI9"/>
<organism evidence="1 2">
    <name type="scientific">Coregonus suidteri</name>
    <dbReference type="NCBI Taxonomy" id="861788"/>
    <lineage>
        <taxon>Eukaryota</taxon>
        <taxon>Metazoa</taxon>
        <taxon>Chordata</taxon>
        <taxon>Craniata</taxon>
        <taxon>Vertebrata</taxon>
        <taxon>Euteleostomi</taxon>
        <taxon>Actinopterygii</taxon>
        <taxon>Neopterygii</taxon>
        <taxon>Teleostei</taxon>
        <taxon>Protacanthopterygii</taxon>
        <taxon>Salmoniformes</taxon>
        <taxon>Salmonidae</taxon>
        <taxon>Coregoninae</taxon>
        <taxon>Coregonus</taxon>
    </lineage>
</organism>
<protein>
    <submittedName>
        <fullName evidence="1">Uncharacterized protein</fullName>
    </submittedName>
</protein>
<proteinExistence type="predicted"/>